<dbReference type="Proteomes" id="UP000001861">
    <property type="component" value="Unassembled WGS sequence"/>
</dbReference>
<feature type="transmembrane region" description="Helical" evidence="2">
    <location>
        <begin position="265"/>
        <end position="283"/>
    </location>
</feature>
<feature type="region of interest" description="Disordered" evidence="1">
    <location>
        <begin position="314"/>
        <end position="335"/>
    </location>
</feature>
<gene>
    <name evidence="3" type="ORF">CC1G_08951</name>
</gene>
<dbReference type="OrthoDB" id="3267806at2759"/>
<proteinExistence type="predicted"/>
<feature type="transmembrane region" description="Helical" evidence="2">
    <location>
        <begin position="173"/>
        <end position="197"/>
    </location>
</feature>
<organism evidence="3 4">
    <name type="scientific">Coprinopsis cinerea (strain Okayama-7 / 130 / ATCC MYA-4618 / FGSC 9003)</name>
    <name type="common">Inky cap fungus</name>
    <name type="synonym">Hormographiella aspergillata</name>
    <dbReference type="NCBI Taxonomy" id="240176"/>
    <lineage>
        <taxon>Eukaryota</taxon>
        <taxon>Fungi</taxon>
        <taxon>Dikarya</taxon>
        <taxon>Basidiomycota</taxon>
        <taxon>Agaricomycotina</taxon>
        <taxon>Agaricomycetes</taxon>
        <taxon>Agaricomycetidae</taxon>
        <taxon>Agaricales</taxon>
        <taxon>Agaricineae</taxon>
        <taxon>Psathyrellaceae</taxon>
        <taxon>Coprinopsis</taxon>
    </lineage>
</organism>
<evidence type="ECO:0000256" key="1">
    <source>
        <dbReference type="SAM" id="MobiDB-lite"/>
    </source>
</evidence>
<keyword evidence="2" id="KW-1133">Transmembrane helix</keyword>
<sequence>MSDDVEKLALGFAKVLYANNTIGTLATGIQIFMFLYSLSVFLETPRHLQKGRIPYMIISFIILAISIIGTCIGANIQFNSYYHATSGLEFFQIHGKMFFEAPSIAGFWLVYLNIAIADGLLLYRCYIIWKDKLWVLALPAFVYLSSTATNIFYVVHLPRIKNDPVARENDARIYLAVILLTTIFNILATSLIAFRLFRAHRNFSAVLPGRNMRVYKGAATIIIESALTLTIPGIASAIITIINVASPETAIPRNLADVGVIVDAFYGNFVSLAPQMIIFRVTIGRSFVRHDETLAHAPNSMISQPLAFNHGHDESYIESSTQPGQSGEKTMTESA</sequence>
<feature type="transmembrane region" description="Helical" evidence="2">
    <location>
        <begin position="98"/>
        <end position="121"/>
    </location>
</feature>
<dbReference type="GeneID" id="6015381"/>
<feature type="transmembrane region" description="Helical" evidence="2">
    <location>
        <begin position="133"/>
        <end position="153"/>
    </location>
</feature>
<dbReference type="OMA" id="WIEHANT"/>
<accession>A8P4Q4</accession>
<evidence type="ECO:0000313" key="4">
    <source>
        <dbReference type="Proteomes" id="UP000001861"/>
    </source>
</evidence>
<reference evidence="3 4" key="1">
    <citation type="journal article" date="2010" name="Proc. Natl. Acad. Sci. U.S.A.">
        <title>Insights into evolution of multicellular fungi from the assembled chromosomes of the mushroom Coprinopsis cinerea (Coprinus cinereus).</title>
        <authorList>
            <person name="Stajich J.E."/>
            <person name="Wilke S.K."/>
            <person name="Ahren D."/>
            <person name="Au C.H."/>
            <person name="Birren B.W."/>
            <person name="Borodovsky M."/>
            <person name="Burns C."/>
            <person name="Canback B."/>
            <person name="Casselton L.A."/>
            <person name="Cheng C.K."/>
            <person name="Deng J."/>
            <person name="Dietrich F.S."/>
            <person name="Fargo D.C."/>
            <person name="Farman M.L."/>
            <person name="Gathman A.C."/>
            <person name="Goldberg J."/>
            <person name="Guigo R."/>
            <person name="Hoegger P.J."/>
            <person name="Hooker J.B."/>
            <person name="Huggins A."/>
            <person name="James T.Y."/>
            <person name="Kamada T."/>
            <person name="Kilaru S."/>
            <person name="Kodira C."/>
            <person name="Kues U."/>
            <person name="Kupfer D."/>
            <person name="Kwan H.S."/>
            <person name="Lomsadze A."/>
            <person name="Li W."/>
            <person name="Lilly W.W."/>
            <person name="Ma L.J."/>
            <person name="Mackey A.J."/>
            <person name="Manning G."/>
            <person name="Martin F."/>
            <person name="Muraguchi H."/>
            <person name="Natvig D.O."/>
            <person name="Palmerini H."/>
            <person name="Ramesh M.A."/>
            <person name="Rehmeyer C.J."/>
            <person name="Roe B.A."/>
            <person name="Shenoy N."/>
            <person name="Stanke M."/>
            <person name="Ter-Hovhannisyan V."/>
            <person name="Tunlid A."/>
            <person name="Velagapudi R."/>
            <person name="Vision T.J."/>
            <person name="Zeng Q."/>
            <person name="Zolan M.E."/>
            <person name="Pukkila P.J."/>
        </authorList>
    </citation>
    <scope>NUCLEOTIDE SEQUENCE [LARGE SCALE GENOMIC DNA]</scope>
    <source>
        <strain evidence="4">Okayama-7 / 130 / ATCC MYA-4618 / FGSC 9003</strain>
    </source>
</reference>
<dbReference type="EMBL" id="AACS02000011">
    <property type="protein sequence ID" value="EAU83014.2"/>
    <property type="molecule type" value="Genomic_DNA"/>
</dbReference>
<dbReference type="InParanoid" id="A8P4Q4"/>
<keyword evidence="2" id="KW-0812">Transmembrane</keyword>
<evidence type="ECO:0000313" key="3">
    <source>
        <dbReference type="EMBL" id="EAU83014.2"/>
    </source>
</evidence>
<protein>
    <submittedName>
        <fullName evidence="3">Uncharacterized protein</fullName>
    </submittedName>
</protein>
<feature type="compositionally biased region" description="Polar residues" evidence="1">
    <location>
        <begin position="317"/>
        <end position="335"/>
    </location>
</feature>
<keyword evidence="4" id="KW-1185">Reference proteome</keyword>
<dbReference type="AlphaFoldDB" id="A8P4Q4"/>
<dbReference type="KEGG" id="cci:CC1G_08951"/>
<dbReference type="VEuPathDB" id="FungiDB:CC1G_08951"/>
<feature type="transmembrane region" description="Helical" evidence="2">
    <location>
        <begin position="218"/>
        <end position="245"/>
    </location>
</feature>
<evidence type="ECO:0000256" key="2">
    <source>
        <dbReference type="SAM" id="Phobius"/>
    </source>
</evidence>
<name>A8P4Q4_COPC7</name>
<feature type="transmembrane region" description="Helical" evidence="2">
    <location>
        <begin position="54"/>
        <end position="78"/>
    </location>
</feature>
<comment type="caution">
    <text evidence="3">The sequence shown here is derived from an EMBL/GenBank/DDBJ whole genome shotgun (WGS) entry which is preliminary data.</text>
</comment>
<keyword evidence="2" id="KW-0472">Membrane</keyword>
<dbReference type="RefSeq" id="XP_001838787.2">
    <property type="nucleotide sequence ID" value="XM_001838735.2"/>
</dbReference>
<dbReference type="HOGENOM" id="CLU_044614_4_0_1"/>
<feature type="transmembrane region" description="Helical" evidence="2">
    <location>
        <begin position="20"/>
        <end position="42"/>
    </location>
</feature>